<accession>A0A5C3KH22</accession>
<dbReference type="Proteomes" id="UP000307440">
    <property type="component" value="Unassembled WGS sequence"/>
</dbReference>
<sequence>MTVIAKLEGRNRTVREGLVKPLGKVSVNGSPVGITVVPAPTRPNDSLLWNIRGQWRIDFAEFKEVEVQICEHSIEDIDILRKERQSCALAGSVVC</sequence>
<gene>
    <name evidence="1" type="ORF">FA15DRAFT_674589</name>
</gene>
<evidence type="ECO:0000313" key="2">
    <source>
        <dbReference type="Proteomes" id="UP000307440"/>
    </source>
</evidence>
<protein>
    <submittedName>
        <fullName evidence="1">Uncharacterized protein</fullName>
    </submittedName>
</protein>
<proteinExistence type="predicted"/>
<name>A0A5C3KH22_COPMA</name>
<organism evidence="1 2">
    <name type="scientific">Coprinopsis marcescibilis</name>
    <name type="common">Agaric fungus</name>
    <name type="synonym">Psathyrella marcescibilis</name>
    <dbReference type="NCBI Taxonomy" id="230819"/>
    <lineage>
        <taxon>Eukaryota</taxon>
        <taxon>Fungi</taxon>
        <taxon>Dikarya</taxon>
        <taxon>Basidiomycota</taxon>
        <taxon>Agaricomycotina</taxon>
        <taxon>Agaricomycetes</taxon>
        <taxon>Agaricomycetidae</taxon>
        <taxon>Agaricales</taxon>
        <taxon>Agaricineae</taxon>
        <taxon>Psathyrellaceae</taxon>
        <taxon>Coprinopsis</taxon>
    </lineage>
</organism>
<reference evidence="1 2" key="1">
    <citation type="journal article" date="2019" name="Nat. Ecol. Evol.">
        <title>Megaphylogeny resolves global patterns of mushroom evolution.</title>
        <authorList>
            <person name="Varga T."/>
            <person name="Krizsan K."/>
            <person name="Foldi C."/>
            <person name="Dima B."/>
            <person name="Sanchez-Garcia M."/>
            <person name="Sanchez-Ramirez S."/>
            <person name="Szollosi G.J."/>
            <person name="Szarkandi J.G."/>
            <person name="Papp V."/>
            <person name="Albert L."/>
            <person name="Andreopoulos W."/>
            <person name="Angelini C."/>
            <person name="Antonin V."/>
            <person name="Barry K.W."/>
            <person name="Bougher N.L."/>
            <person name="Buchanan P."/>
            <person name="Buyck B."/>
            <person name="Bense V."/>
            <person name="Catcheside P."/>
            <person name="Chovatia M."/>
            <person name="Cooper J."/>
            <person name="Damon W."/>
            <person name="Desjardin D."/>
            <person name="Finy P."/>
            <person name="Geml J."/>
            <person name="Haridas S."/>
            <person name="Hughes K."/>
            <person name="Justo A."/>
            <person name="Karasinski D."/>
            <person name="Kautmanova I."/>
            <person name="Kiss B."/>
            <person name="Kocsube S."/>
            <person name="Kotiranta H."/>
            <person name="LaButti K.M."/>
            <person name="Lechner B.E."/>
            <person name="Liimatainen K."/>
            <person name="Lipzen A."/>
            <person name="Lukacs Z."/>
            <person name="Mihaltcheva S."/>
            <person name="Morgado L.N."/>
            <person name="Niskanen T."/>
            <person name="Noordeloos M.E."/>
            <person name="Ohm R.A."/>
            <person name="Ortiz-Santana B."/>
            <person name="Ovrebo C."/>
            <person name="Racz N."/>
            <person name="Riley R."/>
            <person name="Savchenko A."/>
            <person name="Shiryaev A."/>
            <person name="Soop K."/>
            <person name="Spirin V."/>
            <person name="Szebenyi C."/>
            <person name="Tomsovsky M."/>
            <person name="Tulloss R.E."/>
            <person name="Uehling J."/>
            <person name="Grigoriev I.V."/>
            <person name="Vagvolgyi C."/>
            <person name="Papp T."/>
            <person name="Martin F.M."/>
            <person name="Miettinen O."/>
            <person name="Hibbett D.S."/>
            <person name="Nagy L.G."/>
        </authorList>
    </citation>
    <scope>NUCLEOTIDE SEQUENCE [LARGE SCALE GENOMIC DNA]</scope>
    <source>
        <strain evidence="1 2">CBS 121175</strain>
    </source>
</reference>
<keyword evidence="2" id="KW-1185">Reference proteome</keyword>
<dbReference type="AlphaFoldDB" id="A0A5C3KH22"/>
<evidence type="ECO:0000313" key="1">
    <source>
        <dbReference type="EMBL" id="TFK19264.1"/>
    </source>
</evidence>
<dbReference type="EMBL" id="ML210350">
    <property type="protein sequence ID" value="TFK19264.1"/>
    <property type="molecule type" value="Genomic_DNA"/>
</dbReference>